<evidence type="ECO:0000256" key="1">
    <source>
        <dbReference type="SAM" id="MobiDB-lite"/>
    </source>
</evidence>
<evidence type="ECO:0000313" key="3">
    <source>
        <dbReference type="Proteomes" id="UP001152795"/>
    </source>
</evidence>
<dbReference type="EMBL" id="CACRXK020000054">
    <property type="protein sequence ID" value="CAB3977546.1"/>
    <property type="molecule type" value="Genomic_DNA"/>
</dbReference>
<name>A0A6S7FNV8_PARCT</name>
<dbReference type="PANTHER" id="PTHR31511:SF12">
    <property type="entry name" value="RHO TERMINATION FACTOR N-TERMINAL DOMAIN-CONTAINING PROTEIN"/>
    <property type="match status" value="1"/>
</dbReference>
<reference evidence="2" key="1">
    <citation type="submission" date="2020-04" db="EMBL/GenBank/DDBJ databases">
        <authorList>
            <person name="Alioto T."/>
            <person name="Alioto T."/>
            <person name="Gomez Garrido J."/>
        </authorList>
    </citation>
    <scope>NUCLEOTIDE SEQUENCE</scope>
    <source>
        <strain evidence="2">A484AB</strain>
    </source>
</reference>
<feature type="region of interest" description="Disordered" evidence="1">
    <location>
        <begin position="32"/>
        <end position="83"/>
    </location>
</feature>
<proteinExistence type="predicted"/>
<keyword evidence="3" id="KW-1185">Reference proteome</keyword>
<protein>
    <submittedName>
        <fullName evidence="2">Uncharacterized protein</fullName>
    </submittedName>
</protein>
<dbReference type="AlphaFoldDB" id="A0A6S7FNV8"/>
<organism evidence="2 3">
    <name type="scientific">Paramuricea clavata</name>
    <name type="common">Red gorgonian</name>
    <name type="synonym">Violescent sea-whip</name>
    <dbReference type="NCBI Taxonomy" id="317549"/>
    <lineage>
        <taxon>Eukaryota</taxon>
        <taxon>Metazoa</taxon>
        <taxon>Cnidaria</taxon>
        <taxon>Anthozoa</taxon>
        <taxon>Octocorallia</taxon>
        <taxon>Malacalcyonacea</taxon>
        <taxon>Plexauridae</taxon>
        <taxon>Paramuricea</taxon>
    </lineage>
</organism>
<dbReference type="PANTHER" id="PTHR31511">
    <property type="entry name" value="PROTEIN CBG23764"/>
    <property type="match status" value="1"/>
</dbReference>
<gene>
    <name evidence="2" type="ORF">PACLA_8A028113</name>
</gene>
<dbReference type="Proteomes" id="UP001152795">
    <property type="component" value="Unassembled WGS sequence"/>
</dbReference>
<comment type="caution">
    <text evidence="2">The sequence shown here is derived from an EMBL/GenBank/DDBJ whole genome shotgun (WGS) entry which is preliminary data.</text>
</comment>
<evidence type="ECO:0000313" key="2">
    <source>
        <dbReference type="EMBL" id="CAB3977546.1"/>
    </source>
</evidence>
<accession>A0A6S7FNV8</accession>
<sequence>MAQKIVRPVITADSVVTKVGPGKYNIAVDLNRGRPTRKAPKIPKGVASWKPTPKPRTVLPRERPVPKPRTKLPKERPVPLPRKTKPAKIRKPVKHLKEVKEQPRVITPELHEIDPSGTDLQKPGHRKIETAANGAAVTYMLTPQYMDPLEQMTASRQVVRSILVNELKRMSGLKYTETIKVRMSKEAGDGKTKKDSIYFKSKMGTVTNFEDIENTAAANQLTILSRIETFQNLGSNWIILNIASHYVNIAMYKPLAGSSYMKLPDDISNSKCGLLNMRNDDNMCFVWCHVRHLRPKARRATTITQKDRDFELSLDYEGIEFPVKISDIDKIERKNKINISVFGYKGRKQFYPIRISKSEHEDHMELLLLGDGEGNLHYVLIKDVNKMLNSVSKHGHKQHFCLHCLHNCTSEDVLEKHKETCVQVNGVQATRLPKEGTKIKFKNHRNSMPVPFVIYADFESILFLRRRRMRRRMRTRVILTVTRHIRRAVSVSEKVCHYDDKYSGEYKSYVGNNAAFVFLKTDLKESFRCRQLVDSIFTRKMVIRPEQEVEFQGAKDCSICSNELGEDRV</sequence>
<dbReference type="OrthoDB" id="6696428at2759"/>